<dbReference type="Proteomes" id="UP000277928">
    <property type="component" value="Unassembled WGS sequence"/>
</dbReference>
<sequence length="230" mass="25948">MGNIISGSAFAKEAADMVYTESDVKHIVKSIEEGRLLYANLKKTIAYTLAHMVPELCAIMLAFAIGFPIGLSSLQVLSIDLITELPPSIALTYEAGEKDIMCRPPRKATARLVSKALLVYSYIFVGGIISVGCFVSYLFVFWFYEITCRDLFHSNINHWRPNAEILQTSTGKHYTAEMQMTIHGQAKAAWHITYFIFGSVQHGEFPFSNMERKILQLFLHYLLKFAFSIS</sequence>
<dbReference type="GO" id="GO:0030007">
    <property type="term" value="P:intracellular potassium ion homeostasis"/>
    <property type="evidence" value="ECO:0007669"/>
    <property type="project" value="TreeGrafter"/>
</dbReference>
<keyword evidence="3" id="KW-1133">Transmembrane helix</keyword>
<dbReference type="GO" id="GO:0005886">
    <property type="term" value="C:plasma membrane"/>
    <property type="evidence" value="ECO:0007669"/>
    <property type="project" value="UniProtKB-SubCell"/>
</dbReference>
<dbReference type="GO" id="GO:0005391">
    <property type="term" value="F:P-type sodium:potassium-exchanging transporter activity"/>
    <property type="evidence" value="ECO:0007669"/>
    <property type="project" value="TreeGrafter"/>
</dbReference>
<keyword evidence="2" id="KW-1003">Cell membrane</keyword>
<reference evidence="5 6" key="1">
    <citation type="submission" date="2018-08" db="EMBL/GenBank/DDBJ databases">
        <authorList>
            <person name="Laetsch R D."/>
            <person name="Stevens L."/>
            <person name="Kumar S."/>
            <person name="Blaxter L. M."/>
        </authorList>
    </citation>
    <scope>NUCLEOTIDE SEQUENCE [LARGE SCALE GENOMIC DNA]</scope>
</reference>
<dbReference type="GO" id="GO:1990573">
    <property type="term" value="P:potassium ion import across plasma membrane"/>
    <property type="evidence" value="ECO:0007669"/>
    <property type="project" value="TreeGrafter"/>
</dbReference>
<gene>
    <name evidence="5" type="ORF">NLS_LOCUS9943</name>
</gene>
<keyword evidence="3" id="KW-0472">Membrane</keyword>
<evidence type="ECO:0000313" key="5">
    <source>
        <dbReference type="EMBL" id="VDM92828.1"/>
    </source>
</evidence>
<evidence type="ECO:0000259" key="4">
    <source>
        <dbReference type="Pfam" id="PF00689"/>
    </source>
</evidence>
<dbReference type="OrthoDB" id="3352408at2759"/>
<evidence type="ECO:0000256" key="1">
    <source>
        <dbReference type="ARBA" id="ARBA00004651"/>
    </source>
</evidence>
<dbReference type="Pfam" id="PF00689">
    <property type="entry name" value="Cation_ATPase_C"/>
    <property type="match status" value="1"/>
</dbReference>
<feature type="domain" description="Cation-transporting P-type ATPase C-terminal" evidence="4">
    <location>
        <begin position="69"/>
        <end position="147"/>
    </location>
</feature>
<protein>
    <recommendedName>
        <fullName evidence="4">Cation-transporting P-type ATPase C-terminal domain-containing protein</fullName>
    </recommendedName>
</protein>
<keyword evidence="6" id="KW-1185">Reference proteome</keyword>
<dbReference type="PANTHER" id="PTHR43294">
    <property type="entry name" value="SODIUM/POTASSIUM-TRANSPORTING ATPASE SUBUNIT ALPHA"/>
    <property type="match status" value="1"/>
</dbReference>
<dbReference type="InterPro" id="IPR023298">
    <property type="entry name" value="ATPase_P-typ_TM_dom_sf"/>
</dbReference>
<dbReference type="InterPro" id="IPR050510">
    <property type="entry name" value="Cation_transp_ATPase_P-type"/>
</dbReference>
<dbReference type="SUPFAM" id="SSF81665">
    <property type="entry name" value="Calcium ATPase, transmembrane domain M"/>
    <property type="match status" value="1"/>
</dbReference>
<dbReference type="Gene3D" id="1.20.1110.10">
    <property type="entry name" value="Calcium-transporting ATPase, transmembrane domain"/>
    <property type="match status" value="1"/>
</dbReference>
<organism evidence="5 6">
    <name type="scientific">Litomosoides sigmodontis</name>
    <name type="common">Filarial nematode worm</name>
    <dbReference type="NCBI Taxonomy" id="42156"/>
    <lineage>
        <taxon>Eukaryota</taxon>
        <taxon>Metazoa</taxon>
        <taxon>Ecdysozoa</taxon>
        <taxon>Nematoda</taxon>
        <taxon>Chromadorea</taxon>
        <taxon>Rhabditida</taxon>
        <taxon>Spirurina</taxon>
        <taxon>Spiruromorpha</taxon>
        <taxon>Filarioidea</taxon>
        <taxon>Onchocercidae</taxon>
        <taxon>Litomosoides</taxon>
    </lineage>
</organism>
<feature type="transmembrane region" description="Helical" evidence="3">
    <location>
        <begin position="119"/>
        <end position="144"/>
    </location>
</feature>
<evidence type="ECO:0000256" key="2">
    <source>
        <dbReference type="ARBA" id="ARBA00022475"/>
    </source>
</evidence>
<dbReference type="STRING" id="42156.A0A3P7LZQ1"/>
<feature type="transmembrane region" description="Helical" evidence="3">
    <location>
        <begin position="45"/>
        <end position="71"/>
    </location>
</feature>
<dbReference type="GO" id="GO:0036376">
    <property type="term" value="P:sodium ion export across plasma membrane"/>
    <property type="evidence" value="ECO:0007669"/>
    <property type="project" value="TreeGrafter"/>
</dbReference>
<accession>A0A3P7LZQ1</accession>
<dbReference type="EMBL" id="UYRX01002151">
    <property type="protein sequence ID" value="VDM92828.1"/>
    <property type="molecule type" value="Genomic_DNA"/>
</dbReference>
<dbReference type="InterPro" id="IPR006068">
    <property type="entry name" value="ATPase_P-typ_cation-transptr_C"/>
</dbReference>
<name>A0A3P7LZQ1_LITSI</name>
<evidence type="ECO:0000313" key="6">
    <source>
        <dbReference type="Proteomes" id="UP000277928"/>
    </source>
</evidence>
<keyword evidence="3" id="KW-0812">Transmembrane</keyword>
<dbReference type="AlphaFoldDB" id="A0A3P7LZQ1"/>
<dbReference type="GO" id="GO:0006883">
    <property type="term" value="P:intracellular sodium ion homeostasis"/>
    <property type="evidence" value="ECO:0007669"/>
    <property type="project" value="TreeGrafter"/>
</dbReference>
<evidence type="ECO:0000256" key="3">
    <source>
        <dbReference type="SAM" id="Phobius"/>
    </source>
</evidence>
<proteinExistence type="predicted"/>
<dbReference type="GO" id="GO:1902600">
    <property type="term" value="P:proton transmembrane transport"/>
    <property type="evidence" value="ECO:0007669"/>
    <property type="project" value="TreeGrafter"/>
</dbReference>
<dbReference type="PANTHER" id="PTHR43294:SF21">
    <property type="entry name" value="CATION TRANSPORTING ATPASE"/>
    <property type="match status" value="1"/>
</dbReference>
<comment type="subcellular location">
    <subcellularLocation>
        <location evidence="1">Cell membrane</location>
        <topology evidence="1">Multi-pass membrane protein</topology>
    </subcellularLocation>
</comment>